<organism evidence="9 10">
    <name type="scientific">Exophiala bonariae</name>
    <dbReference type="NCBI Taxonomy" id="1690606"/>
    <lineage>
        <taxon>Eukaryota</taxon>
        <taxon>Fungi</taxon>
        <taxon>Dikarya</taxon>
        <taxon>Ascomycota</taxon>
        <taxon>Pezizomycotina</taxon>
        <taxon>Eurotiomycetes</taxon>
        <taxon>Chaetothyriomycetidae</taxon>
        <taxon>Chaetothyriales</taxon>
        <taxon>Herpotrichiellaceae</taxon>
        <taxon>Exophiala</taxon>
    </lineage>
</organism>
<dbReference type="InterPro" id="IPR050121">
    <property type="entry name" value="Cytochrome_P450_monoxygenase"/>
</dbReference>
<dbReference type="PANTHER" id="PTHR24305">
    <property type="entry name" value="CYTOCHROME P450"/>
    <property type="match status" value="1"/>
</dbReference>
<feature type="region of interest" description="Disordered" evidence="7">
    <location>
        <begin position="939"/>
        <end position="1121"/>
    </location>
</feature>
<evidence type="ECO:0000256" key="8">
    <source>
        <dbReference type="SAM" id="Phobius"/>
    </source>
</evidence>
<feature type="region of interest" description="Disordered" evidence="7">
    <location>
        <begin position="616"/>
        <end position="648"/>
    </location>
</feature>
<comment type="similarity">
    <text evidence="2">Belongs to the cytochrome P450 family.</text>
</comment>
<keyword evidence="3 6" id="KW-0479">Metal-binding</keyword>
<feature type="compositionally biased region" description="Polar residues" evidence="7">
    <location>
        <begin position="628"/>
        <end position="642"/>
    </location>
</feature>
<feature type="compositionally biased region" description="Polar residues" evidence="7">
    <location>
        <begin position="829"/>
        <end position="839"/>
    </location>
</feature>
<gene>
    <name evidence="9" type="ORF">LTR84_004315</name>
</gene>
<evidence type="ECO:0000256" key="1">
    <source>
        <dbReference type="ARBA" id="ARBA00001971"/>
    </source>
</evidence>
<dbReference type="InterPro" id="IPR036396">
    <property type="entry name" value="Cyt_P450_sf"/>
</dbReference>
<dbReference type="PROSITE" id="PS00086">
    <property type="entry name" value="CYTOCHROME_P450"/>
    <property type="match status" value="1"/>
</dbReference>
<dbReference type="SUPFAM" id="SSF48264">
    <property type="entry name" value="Cytochrome P450"/>
    <property type="match status" value="1"/>
</dbReference>
<evidence type="ECO:0008006" key="11">
    <source>
        <dbReference type="Google" id="ProtNLM"/>
    </source>
</evidence>
<keyword evidence="8" id="KW-0472">Membrane</keyword>
<dbReference type="Pfam" id="PF00067">
    <property type="entry name" value="p450"/>
    <property type="match status" value="1"/>
</dbReference>
<keyword evidence="10" id="KW-1185">Reference proteome</keyword>
<keyword evidence="8" id="KW-0812">Transmembrane</keyword>
<keyword evidence="8" id="KW-1133">Transmembrane helix</keyword>
<dbReference type="Proteomes" id="UP001358417">
    <property type="component" value="Unassembled WGS sequence"/>
</dbReference>
<keyword evidence="6" id="KW-0349">Heme</keyword>
<feature type="compositionally biased region" description="Basic and acidic residues" evidence="7">
    <location>
        <begin position="1042"/>
        <end position="1051"/>
    </location>
</feature>
<dbReference type="CDD" id="cd11059">
    <property type="entry name" value="CYP_fungal"/>
    <property type="match status" value="1"/>
</dbReference>
<feature type="compositionally biased region" description="Polar residues" evidence="7">
    <location>
        <begin position="1052"/>
        <end position="1067"/>
    </location>
</feature>
<evidence type="ECO:0000256" key="5">
    <source>
        <dbReference type="ARBA" id="ARBA00023004"/>
    </source>
</evidence>
<feature type="compositionally biased region" description="Basic and acidic residues" evidence="7">
    <location>
        <begin position="1107"/>
        <end position="1121"/>
    </location>
</feature>
<dbReference type="InterPro" id="IPR001128">
    <property type="entry name" value="Cyt_P450"/>
</dbReference>
<feature type="compositionally biased region" description="Polar residues" evidence="7">
    <location>
        <begin position="1077"/>
        <end position="1091"/>
    </location>
</feature>
<dbReference type="GeneID" id="89972493"/>
<sequence length="1121" mass="125460">MLAEGSSIFGIPISAWVVLGGILYFVFGSSHDPELNKIPGPWVYKVTRYRSAWDAWKARYVHAILDLHRQYGPVVRISPNEVSFNSLTALRTIYGAGSGFERTSFYRMFDAYGRENLFTFASGKLHRDRKKLVSHIYANQTVLATEFSQLVQRKVAGFLDFLEREPEAASEIFSSLHYFSFDAISEFVYGPRHGGTKALLGPNRELIADILNPARRRLAWFAVHFPAWTSWVTTRTGLLEKGLTSLGLLPMRKPFTYSGIRKHALEAFYSFKNAPAIEKADVAENTVIGRLFKVRETTNMSDLDIASECSDHLLAGIDTTSDSLMFMIWALSLPQHEGFQNRLREELSHISVDAKGLPIPRDLTQLPYLNAVIRESLRLYSPLPAFEPRTALVDTVIDGYKIPAGAIVGMSPFCLHRDENVYPDPLTFQPERWLTPSGDLIPESDDRNRYFWAFSSGARMCIGMHLANAEMLTLMAALYRKYRTSAKHPDTSPGITSRFEVFHDETMPKMVEHECWINFQKIQDRSFLNQICDDCLMQELDMQPLSIADELPHQAKPNNSEGLIFDSEVKVQVDEIQFEMLSSPTNHGKSVPNVDTEDDGDKQILESHVKVKIDFESSSISGEPSSPLFPSSATRSYPSSLEASPPPSTYRTKRFGFALPEGVTYDLDTADDDSDDYPEIYDWTSSPLFRGRSLTRKKLTSFEIYGVSPNSSSTSVKGKGLSGLKSLKSMSSNLRSVSSTKIPDKTGKVDVAPANKPRTLLRGLRSRKSSPLLTTKGESSHIVESQCSGSYGNLEPKATKKSGLRNWTRFMIPEKKRSKYVPISQLRNQTRSCAPSPTGSWARAQEDSHEDLPILASDPPTMAHGEHRISSSSQDIERGDPLEAGNKRILDLTVLPAEVVSAVDLSQSVEDKLRQDDHDEKTMNDLTMPQNRAVLQPEDTWEASKQQTANEPVVGKDDSQSQPPVEMKLLPEEKRNRESSVTKDIIETKVSVEPSINTQTEQTTEGAIVANNATELEGYQDDTPAEKEGWSSREIASPGEPLPERPEKQDITPRSSFMQKIIESSNVRPHPPRKSSLRQMMAQSKNDSSVPKFSFPLPRSEVNKTPADGERGLLSESPHEF</sequence>
<dbReference type="RefSeq" id="XP_064704431.1">
    <property type="nucleotide sequence ID" value="XM_064847892.1"/>
</dbReference>
<feature type="binding site" description="axial binding residue" evidence="6">
    <location>
        <position position="461"/>
    </location>
    <ligand>
        <name>heme</name>
        <dbReference type="ChEBI" id="CHEBI:30413"/>
    </ligand>
    <ligandPart>
        <name>Fe</name>
        <dbReference type="ChEBI" id="CHEBI:18248"/>
    </ligandPart>
</feature>
<dbReference type="PRINTS" id="PR00465">
    <property type="entry name" value="EP450IV"/>
</dbReference>
<dbReference type="GO" id="GO:0005506">
    <property type="term" value="F:iron ion binding"/>
    <property type="evidence" value="ECO:0007669"/>
    <property type="project" value="InterPro"/>
</dbReference>
<comment type="caution">
    <text evidence="9">The sequence shown here is derived from an EMBL/GenBank/DDBJ whole genome shotgun (WGS) entry which is preliminary data.</text>
</comment>
<evidence type="ECO:0000256" key="4">
    <source>
        <dbReference type="ARBA" id="ARBA00023002"/>
    </source>
</evidence>
<feature type="region of interest" description="Disordered" evidence="7">
    <location>
        <begin position="829"/>
        <end position="852"/>
    </location>
</feature>
<evidence type="ECO:0000313" key="10">
    <source>
        <dbReference type="Proteomes" id="UP001358417"/>
    </source>
</evidence>
<dbReference type="AlphaFoldDB" id="A0AAV9N796"/>
<dbReference type="EMBL" id="JAVRRD010000019">
    <property type="protein sequence ID" value="KAK5049386.1"/>
    <property type="molecule type" value="Genomic_DNA"/>
</dbReference>
<dbReference type="GO" id="GO:0020037">
    <property type="term" value="F:heme binding"/>
    <property type="evidence" value="ECO:0007669"/>
    <property type="project" value="InterPro"/>
</dbReference>
<comment type="cofactor">
    <cofactor evidence="1 6">
        <name>heme</name>
        <dbReference type="ChEBI" id="CHEBI:30413"/>
    </cofactor>
</comment>
<evidence type="ECO:0000313" key="9">
    <source>
        <dbReference type="EMBL" id="KAK5049386.1"/>
    </source>
</evidence>
<protein>
    <recommendedName>
        <fullName evidence="11">Cytochrome P450</fullName>
    </recommendedName>
</protein>
<dbReference type="PANTHER" id="PTHR24305:SF164">
    <property type="entry name" value="P450, PUTATIVE (EUROFUNG)-RELATED"/>
    <property type="match status" value="1"/>
</dbReference>
<keyword evidence="5 6" id="KW-0408">Iron</keyword>
<feature type="compositionally biased region" description="Polar residues" evidence="7">
    <location>
        <begin position="994"/>
        <end position="1005"/>
    </location>
</feature>
<feature type="compositionally biased region" description="Basic and acidic residues" evidence="7">
    <location>
        <begin position="969"/>
        <end position="987"/>
    </location>
</feature>
<dbReference type="Gene3D" id="1.10.630.10">
    <property type="entry name" value="Cytochrome P450"/>
    <property type="match status" value="1"/>
</dbReference>
<evidence type="ECO:0000256" key="7">
    <source>
        <dbReference type="SAM" id="MobiDB-lite"/>
    </source>
</evidence>
<evidence type="ECO:0000256" key="6">
    <source>
        <dbReference type="PIRSR" id="PIRSR602403-1"/>
    </source>
</evidence>
<dbReference type="InterPro" id="IPR017972">
    <property type="entry name" value="Cyt_P450_CS"/>
</dbReference>
<evidence type="ECO:0000256" key="2">
    <source>
        <dbReference type="ARBA" id="ARBA00010617"/>
    </source>
</evidence>
<proteinExistence type="inferred from homology"/>
<feature type="transmembrane region" description="Helical" evidence="8">
    <location>
        <begin position="7"/>
        <end position="27"/>
    </location>
</feature>
<name>A0AAV9N796_9EURO</name>
<feature type="compositionally biased region" description="Low complexity" evidence="7">
    <location>
        <begin position="616"/>
        <end position="626"/>
    </location>
</feature>
<dbReference type="InterPro" id="IPR002403">
    <property type="entry name" value="Cyt_P450_E_grp-IV"/>
</dbReference>
<dbReference type="PRINTS" id="PR00385">
    <property type="entry name" value="P450"/>
</dbReference>
<dbReference type="GO" id="GO:0004497">
    <property type="term" value="F:monooxygenase activity"/>
    <property type="evidence" value="ECO:0007669"/>
    <property type="project" value="InterPro"/>
</dbReference>
<accession>A0AAV9N796</accession>
<reference evidence="9 10" key="1">
    <citation type="submission" date="2023-08" db="EMBL/GenBank/DDBJ databases">
        <title>Black Yeasts Isolated from many extreme environments.</title>
        <authorList>
            <person name="Coleine C."/>
            <person name="Stajich J.E."/>
            <person name="Selbmann L."/>
        </authorList>
    </citation>
    <scope>NUCLEOTIDE SEQUENCE [LARGE SCALE GENOMIC DNA]</scope>
    <source>
        <strain evidence="9 10">CCFEE 5792</strain>
    </source>
</reference>
<keyword evidence="4" id="KW-0560">Oxidoreductase</keyword>
<dbReference type="GO" id="GO:0016705">
    <property type="term" value="F:oxidoreductase activity, acting on paired donors, with incorporation or reduction of molecular oxygen"/>
    <property type="evidence" value="ECO:0007669"/>
    <property type="project" value="InterPro"/>
</dbReference>
<evidence type="ECO:0000256" key="3">
    <source>
        <dbReference type="ARBA" id="ARBA00022723"/>
    </source>
</evidence>